<dbReference type="InterPro" id="IPR016047">
    <property type="entry name" value="M23ase_b-sheet_dom"/>
</dbReference>
<feature type="region of interest" description="Disordered" evidence="1">
    <location>
        <begin position="133"/>
        <end position="204"/>
    </location>
</feature>
<dbReference type="PROSITE" id="PS51782">
    <property type="entry name" value="LYSM"/>
    <property type="match status" value="2"/>
</dbReference>
<dbReference type="PROSITE" id="PS51257">
    <property type="entry name" value="PROKAR_LIPOPROTEIN"/>
    <property type="match status" value="1"/>
</dbReference>
<reference evidence="3" key="1">
    <citation type="submission" date="2021-07" db="EMBL/GenBank/DDBJ databases">
        <title>Pseudohoeflea marina sp. nov. a polyhydroxyalcanoate-producing bacterium.</title>
        <authorList>
            <person name="Zheng W."/>
            <person name="Yu S."/>
            <person name="Huang Y."/>
        </authorList>
    </citation>
    <scope>NUCLEOTIDE SEQUENCE</scope>
    <source>
        <strain evidence="3">DP4N28-3</strain>
    </source>
</reference>
<dbReference type="InterPro" id="IPR018392">
    <property type="entry name" value="LysM"/>
</dbReference>
<gene>
    <name evidence="3" type="ORF">KY465_12635</name>
</gene>
<feature type="compositionally biased region" description="Polar residues" evidence="1">
    <location>
        <begin position="312"/>
        <end position="322"/>
    </location>
</feature>
<name>A0ABS6WQ92_9HYPH</name>
<dbReference type="EMBL" id="JAHWQX010000003">
    <property type="protein sequence ID" value="MBW3098128.1"/>
    <property type="molecule type" value="Genomic_DNA"/>
</dbReference>
<keyword evidence="4" id="KW-1185">Reference proteome</keyword>
<evidence type="ECO:0000256" key="1">
    <source>
        <dbReference type="SAM" id="MobiDB-lite"/>
    </source>
</evidence>
<dbReference type="PANTHER" id="PTHR21666:SF263">
    <property type="entry name" value="MUREIN HYDROLASE ACTIVATOR NLPD"/>
    <property type="match status" value="1"/>
</dbReference>
<feature type="region of interest" description="Disordered" evidence="1">
    <location>
        <begin position="68"/>
        <end position="102"/>
    </location>
</feature>
<dbReference type="SMART" id="SM00257">
    <property type="entry name" value="LysM"/>
    <property type="match status" value="2"/>
</dbReference>
<dbReference type="Pfam" id="PF01551">
    <property type="entry name" value="Peptidase_M23"/>
    <property type="match status" value="1"/>
</dbReference>
<evidence type="ECO:0000313" key="4">
    <source>
        <dbReference type="Proteomes" id="UP001430804"/>
    </source>
</evidence>
<sequence length="566" mass="57735">MRQKSSVLKHRSTLRLVGITLLAGTAAGCGSDTSRFMYYGTDNLTTASVPAPAAQDLQPVGANSAALSQAYPGDSRQPALGRYDQTVTGSVPGGMSGSAARSAASSSDILGNAPVARAPLGAPVRHVTPQASAARIPVGPATGAVTTDQSQAFPPAPAERSTANQTSSATLAPAGSPDPVITGTTPPARGSDSRGWTTTGGTGITLRQGETLYNLSKRYGVPVKEIMKANNISDPTRVQAGQQLVMPIFVYSSGAPVSAPDADPQVRAARASRGRLGEADPNDVPAPSGAPERQVAVLPASSSLRDRPVSAGANSNTTGSDQKSGRVATGASGGQYVVQSGDTLSRIARQHGTDVVSLKQANGLSNTVIRIGQTLIIPGAASGTAQASSRTADAPIKPDPVVTAAVTPKAGEPQGYKAPETSASLQETAKVDAGANAPKASGIDKLRWPARGQVITGFAKSEDGKRNDGIDLSLPVGTPIKAAENGVVIYSGDGLKEYGNTVLVRHDDGLVTVYAHASKLNVQRGDKVQRGQVIAASGMSGAAKTPRLHFEVRKNATPVNPGTYLE</sequence>
<proteinExistence type="predicted"/>
<protein>
    <submittedName>
        <fullName evidence="3">Peptidoglycan DD-metalloendopeptidase family protein</fullName>
    </submittedName>
</protein>
<evidence type="ECO:0000259" key="2">
    <source>
        <dbReference type="PROSITE" id="PS51782"/>
    </source>
</evidence>
<dbReference type="Pfam" id="PF01476">
    <property type="entry name" value="LysM"/>
    <property type="match status" value="2"/>
</dbReference>
<dbReference type="CDD" id="cd12797">
    <property type="entry name" value="M23_peptidase"/>
    <property type="match status" value="1"/>
</dbReference>
<dbReference type="Proteomes" id="UP001430804">
    <property type="component" value="Unassembled WGS sequence"/>
</dbReference>
<comment type="caution">
    <text evidence="3">The sequence shown here is derived from an EMBL/GenBank/DDBJ whole genome shotgun (WGS) entry which is preliminary data.</text>
</comment>
<feature type="region of interest" description="Disordered" evidence="1">
    <location>
        <begin position="256"/>
        <end position="333"/>
    </location>
</feature>
<dbReference type="CDD" id="cd00118">
    <property type="entry name" value="LysM"/>
    <property type="match status" value="2"/>
</dbReference>
<dbReference type="InterPro" id="IPR050570">
    <property type="entry name" value="Cell_wall_metabolism_enzyme"/>
</dbReference>
<organism evidence="3 4">
    <name type="scientific">Pseudohoeflea coraliihabitans</name>
    <dbReference type="NCBI Taxonomy" id="2860393"/>
    <lineage>
        <taxon>Bacteria</taxon>
        <taxon>Pseudomonadati</taxon>
        <taxon>Pseudomonadota</taxon>
        <taxon>Alphaproteobacteria</taxon>
        <taxon>Hyphomicrobiales</taxon>
        <taxon>Rhizobiaceae</taxon>
        <taxon>Pseudohoeflea</taxon>
    </lineage>
</organism>
<accession>A0ABS6WQ92</accession>
<feature type="compositionally biased region" description="Polar residues" evidence="1">
    <location>
        <begin position="161"/>
        <end position="170"/>
    </location>
</feature>
<evidence type="ECO:0000313" key="3">
    <source>
        <dbReference type="EMBL" id="MBW3098128.1"/>
    </source>
</evidence>
<feature type="domain" description="LysM" evidence="2">
    <location>
        <begin position="334"/>
        <end position="377"/>
    </location>
</feature>
<dbReference type="RefSeq" id="WP_219202059.1">
    <property type="nucleotide sequence ID" value="NZ_JAHWQX010000003.1"/>
</dbReference>
<feature type="domain" description="LysM" evidence="2">
    <location>
        <begin position="202"/>
        <end position="246"/>
    </location>
</feature>
<dbReference type="PANTHER" id="PTHR21666">
    <property type="entry name" value="PEPTIDASE-RELATED"/>
    <property type="match status" value="1"/>
</dbReference>